<feature type="modified residue" description="4-aspartylphosphate" evidence="6">
    <location>
        <position position="205"/>
    </location>
</feature>
<keyword evidence="3" id="KW-0808">Transferase</keyword>
<dbReference type="GO" id="GO:0016757">
    <property type="term" value="F:glycosyltransferase activity"/>
    <property type="evidence" value="ECO:0007669"/>
    <property type="project" value="UniProtKB-KW"/>
</dbReference>
<dbReference type="KEGG" id="meme:HYG87_01080"/>
<keyword evidence="5 7" id="KW-0472">Membrane</keyword>
<feature type="transmembrane region" description="Helical" evidence="7">
    <location>
        <begin position="322"/>
        <end position="342"/>
    </location>
</feature>
<dbReference type="InterPro" id="IPR029044">
    <property type="entry name" value="Nucleotide-diphossugar_trans"/>
</dbReference>
<dbReference type="InterPro" id="IPR001789">
    <property type="entry name" value="Sig_transdc_resp-reg_receiver"/>
</dbReference>
<dbReference type="Gene3D" id="3.40.50.2300">
    <property type="match status" value="2"/>
</dbReference>
<reference evidence="9" key="1">
    <citation type="submission" date="2020-07" db="EMBL/GenBank/DDBJ databases">
        <title>Methanobacterium. sp. MethCan genome.</title>
        <authorList>
            <person name="Postec A."/>
            <person name="Quemeneur M."/>
        </authorList>
    </citation>
    <scope>NUCLEOTIDE SEQUENCE</scope>
    <source>
        <strain evidence="9">MethCAN</strain>
    </source>
</reference>
<evidence type="ECO:0000259" key="8">
    <source>
        <dbReference type="PROSITE" id="PS50110"/>
    </source>
</evidence>
<evidence type="ECO:0000256" key="1">
    <source>
        <dbReference type="ARBA" id="ARBA00004370"/>
    </source>
</evidence>
<dbReference type="SMART" id="SM00448">
    <property type="entry name" value="REC"/>
    <property type="match status" value="2"/>
</dbReference>
<feature type="transmembrane region" description="Helical" evidence="7">
    <location>
        <begin position="683"/>
        <end position="702"/>
    </location>
</feature>
<dbReference type="FunFam" id="3.90.550.10:FF:000164">
    <property type="entry name" value="Beta-(1-3)-glucosyl transferase"/>
    <property type="match status" value="1"/>
</dbReference>
<keyword evidence="4" id="KW-0460">Magnesium</keyword>
<dbReference type="PANTHER" id="PTHR43630:SF1">
    <property type="entry name" value="POLY-BETA-1,6-N-ACETYL-D-GLUCOSAMINE SYNTHASE"/>
    <property type="match status" value="1"/>
</dbReference>
<evidence type="ECO:0000256" key="5">
    <source>
        <dbReference type="ARBA" id="ARBA00023136"/>
    </source>
</evidence>
<feature type="domain" description="Response regulatory" evidence="8">
    <location>
        <begin position="155"/>
        <end position="269"/>
    </location>
</feature>
<comment type="subcellular location">
    <subcellularLocation>
        <location evidence="1">Membrane</location>
    </subcellularLocation>
</comment>
<dbReference type="SUPFAM" id="SSF53448">
    <property type="entry name" value="Nucleotide-diphospho-sugar transferases"/>
    <property type="match status" value="1"/>
</dbReference>
<feature type="transmembrane region" description="Helical" evidence="7">
    <location>
        <begin position="612"/>
        <end position="636"/>
    </location>
</feature>
<dbReference type="PROSITE" id="PS50110">
    <property type="entry name" value="RESPONSE_REGULATORY"/>
    <property type="match status" value="2"/>
</dbReference>
<keyword evidence="10" id="KW-1185">Reference proteome</keyword>
<dbReference type="Proteomes" id="UP000681041">
    <property type="component" value="Chromosome"/>
</dbReference>
<dbReference type="Pfam" id="PF00072">
    <property type="entry name" value="Response_reg"/>
    <property type="match status" value="2"/>
</dbReference>
<evidence type="ECO:0000256" key="3">
    <source>
        <dbReference type="ARBA" id="ARBA00022679"/>
    </source>
</evidence>
<gene>
    <name evidence="9" type="ORF">HYG87_01080</name>
</gene>
<feature type="modified residue" description="4-aspartylphosphate" evidence="6">
    <location>
        <position position="55"/>
    </location>
</feature>
<evidence type="ECO:0000256" key="4">
    <source>
        <dbReference type="ARBA" id="ARBA00022842"/>
    </source>
</evidence>
<dbReference type="CDD" id="cd17534">
    <property type="entry name" value="REC_DC-like"/>
    <property type="match status" value="2"/>
</dbReference>
<keyword evidence="7" id="KW-0812">Transmembrane</keyword>
<evidence type="ECO:0000256" key="6">
    <source>
        <dbReference type="PROSITE-ProRule" id="PRU00169"/>
    </source>
</evidence>
<dbReference type="EMBL" id="CP058560">
    <property type="protein sequence ID" value="QUH22454.1"/>
    <property type="molecule type" value="Genomic_DNA"/>
</dbReference>
<dbReference type="GO" id="GO:0000160">
    <property type="term" value="P:phosphorelay signal transduction system"/>
    <property type="evidence" value="ECO:0007669"/>
    <property type="project" value="InterPro"/>
</dbReference>
<dbReference type="Gene3D" id="3.90.550.10">
    <property type="entry name" value="Spore Coat Polysaccharide Biosynthesis Protein SpsA, Chain A"/>
    <property type="match status" value="1"/>
</dbReference>
<feature type="transmembrane region" description="Helical" evidence="7">
    <location>
        <begin position="299"/>
        <end position="316"/>
    </location>
</feature>
<dbReference type="RefSeq" id="WP_211533399.1">
    <property type="nucleotide sequence ID" value="NZ_CP058560.1"/>
</dbReference>
<protein>
    <submittedName>
        <fullName evidence="9">Response regulator</fullName>
    </submittedName>
</protein>
<dbReference type="CDD" id="cd06423">
    <property type="entry name" value="CESA_like"/>
    <property type="match status" value="1"/>
</dbReference>
<evidence type="ECO:0000256" key="2">
    <source>
        <dbReference type="ARBA" id="ARBA00022676"/>
    </source>
</evidence>
<accession>A0A8T8K261</accession>
<organism evidence="9 10">
    <name type="scientific">Methanobacterium alkalithermotolerans</name>
    <dbReference type="NCBI Taxonomy" id="2731220"/>
    <lineage>
        <taxon>Archaea</taxon>
        <taxon>Methanobacteriati</taxon>
        <taxon>Methanobacteriota</taxon>
        <taxon>Methanomada group</taxon>
        <taxon>Methanobacteria</taxon>
        <taxon>Methanobacteriales</taxon>
        <taxon>Methanobacteriaceae</taxon>
        <taxon>Methanobacterium</taxon>
    </lineage>
</organism>
<evidence type="ECO:0000313" key="9">
    <source>
        <dbReference type="EMBL" id="QUH22454.1"/>
    </source>
</evidence>
<evidence type="ECO:0000256" key="7">
    <source>
        <dbReference type="SAM" id="Phobius"/>
    </source>
</evidence>
<dbReference type="GeneID" id="64819314"/>
<keyword evidence="2" id="KW-0328">Glycosyltransferase</keyword>
<feature type="domain" description="Response regulatory" evidence="8">
    <location>
        <begin position="5"/>
        <end position="119"/>
    </location>
</feature>
<dbReference type="InterPro" id="IPR011006">
    <property type="entry name" value="CheY-like_superfamily"/>
</dbReference>
<dbReference type="PANTHER" id="PTHR43630">
    <property type="entry name" value="POLY-BETA-1,6-N-ACETYL-D-GLUCOSAMINE SYNTHASE"/>
    <property type="match status" value="1"/>
</dbReference>
<evidence type="ECO:0000313" key="10">
    <source>
        <dbReference type="Proteomes" id="UP000681041"/>
    </source>
</evidence>
<keyword evidence="7" id="KW-1133">Transmembrane helix</keyword>
<sequence>MVKASILVVEDEAITALDINEKLVKLGYEVVNLVATGTEAIKFSAEYRPDLVLMDISLKGKMDGTEAAQKISSLSIPVVFISAYSDDKTLKKAKKSAPYGYLVKPFDIKSLQLTIETALKKHQADIQEMYDGITRSEEEALKSRDKQNLPAPPPRILIVEDEFITAMDLEDKLQDMGYQVVDMVASGDKALEKIKLHQPDLILMDLMLQGDMDGVQVAHKIAPEDIPVIFLTAYADEKTMEKILETSPYGYLIKPFKSDELHSAIEVALEKSKTDKKKKEKMEETIHTKEDELKMEKTGVFFVTAVICSLAIYGMVSRSMTWLMYLLFIPACYNMFLVFLSFKKPAPAVPFSQPPRVSIIIPAHNEEMTIEKCVRSLSLMNYYHKGEKNFEVLVINDGSTDKTGEILDNLKKEVDCLRIITRKPPRSGNGKGYVLNDGIRMAEGDVIAVFDADARVGSDFLSKIIPYLNEEKVAGVQARVRMYNADRNLLTRMQEVEFSIFGNIILRSRDIMGKNGFLGGNGQITTRKAIEEIGGWDGFAVTEDLNMSIKLMIKGYKIRYCGKAHVFQEAVPYWKPFFRQRVRWATGNLETLFIYLAPIIDAKIPLYKKIDSIQYLFFLLFIAFVMLGYVVAILNLGGVLTFFMEAPVAIGLLSMAAFFPGVILGVYRDNESFLTGLIRAVEYWAYCLYLIPLFFAAFFHMVTRKDRKWAKTHHGGDES</sequence>
<dbReference type="AlphaFoldDB" id="A0A8T8K261"/>
<dbReference type="SUPFAM" id="SSF52172">
    <property type="entry name" value="CheY-like"/>
    <property type="match status" value="2"/>
</dbReference>
<proteinExistence type="predicted"/>
<dbReference type="InterPro" id="IPR001173">
    <property type="entry name" value="Glyco_trans_2-like"/>
</dbReference>
<dbReference type="OrthoDB" id="46222at2157"/>
<name>A0A8T8K261_9EURY</name>
<feature type="transmembrane region" description="Helical" evidence="7">
    <location>
        <begin position="648"/>
        <end position="667"/>
    </location>
</feature>
<keyword evidence="6" id="KW-0597">Phosphoprotein</keyword>
<dbReference type="GO" id="GO:0016020">
    <property type="term" value="C:membrane"/>
    <property type="evidence" value="ECO:0007669"/>
    <property type="project" value="UniProtKB-SubCell"/>
</dbReference>
<dbReference type="Pfam" id="PF00535">
    <property type="entry name" value="Glycos_transf_2"/>
    <property type="match status" value="1"/>
</dbReference>